<organism evidence="1 2">
    <name type="scientific">Bifidobacterium reuteri DSM 23975</name>
    <dbReference type="NCBI Taxonomy" id="1437610"/>
    <lineage>
        <taxon>Bacteria</taxon>
        <taxon>Bacillati</taxon>
        <taxon>Actinomycetota</taxon>
        <taxon>Actinomycetes</taxon>
        <taxon>Bifidobacteriales</taxon>
        <taxon>Bifidobacteriaceae</taxon>
        <taxon>Bifidobacterium</taxon>
    </lineage>
</organism>
<dbReference type="EMBL" id="JGZK01000026">
    <property type="protein sequence ID" value="KFI81916.1"/>
    <property type="molecule type" value="Genomic_DNA"/>
</dbReference>
<reference evidence="1 2" key="1">
    <citation type="submission" date="2014-03" db="EMBL/GenBank/DDBJ databases">
        <title>Genomics of Bifidobacteria.</title>
        <authorList>
            <person name="Ventura M."/>
            <person name="Milani C."/>
            <person name="Lugli G.A."/>
        </authorList>
    </citation>
    <scope>NUCLEOTIDE SEQUENCE [LARGE SCALE GENOMIC DNA]</scope>
    <source>
        <strain evidence="1 2">DSM 23975</strain>
    </source>
</reference>
<accession>A0A087CF66</accession>
<sequence>MVEGRLPIQVRTYSKAVVLSSMVCRYSSADNGYERRCSIIDVSGQTWKLVSMRLAVIHRSSRHSRTANGSIPFS</sequence>
<dbReference type="Proteomes" id="UP000028984">
    <property type="component" value="Unassembled WGS sequence"/>
</dbReference>
<comment type="caution">
    <text evidence="1">The sequence shown here is derived from an EMBL/GenBank/DDBJ whole genome shotgun (WGS) entry which is preliminary data.</text>
</comment>
<proteinExistence type="predicted"/>
<evidence type="ECO:0000313" key="2">
    <source>
        <dbReference type="Proteomes" id="UP000028984"/>
    </source>
</evidence>
<keyword evidence="2" id="KW-1185">Reference proteome</keyword>
<protein>
    <submittedName>
        <fullName evidence="1">Uncharacterized protein</fullName>
    </submittedName>
</protein>
<evidence type="ECO:0000313" key="1">
    <source>
        <dbReference type="EMBL" id="KFI81916.1"/>
    </source>
</evidence>
<dbReference type="AlphaFoldDB" id="A0A087CF66"/>
<gene>
    <name evidence="1" type="ORF">BREU_2183</name>
</gene>
<name>A0A087CF66_9BIFI</name>